<dbReference type="EMBL" id="GISG01078622">
    <property type="protein sequence ID" value="MBA4631684.1"/>
    <property type="molecule type" value="Transcribed_RNA"/>
</dbReference>
<keyword evidence="1" id="KW-0812">Transmembrane</keyword>
<keyword evidence="1" id="KW-1133">Transmembrane helix</keyword>
<reference evidence="2" key="1">
    <citation type="journal article" date="2013" name="J. Plant Res.">
        <title>Effect of fungi and light on seed germination of three Opuntia species from semiarid lands of central Mexico.</title>
        <authorList>
            <person name="Delgado-Sanchez P."/>
            <person name="Jimenez-Bremont J.F."/>
            <person name="Guerrero-Gonzalez Mde L."/>
            <person name="Flores J."/>
        </authorList>
    </citation>
    <scope>NUCLEOTIDE SEQUENCE</scope>
    <source>
        <tissue evidence="2">Cladode</tissue>
    </source>
</reference>
<proteinExistence type="predicted"/>
<name>A0A7C9D4Y3_OPUST</name>
<accession>A0A7C9D4Y3</accession>
<reference evidence="2" key="2">
    <citation type="submission" date="2020-07" db="EMBL/GenBank/DDBJ databases">
        <authorList>
            <person name="Vera ALvarez R."/>
            <person name="Arias-Moreno D.M."/>
            <person name="Jimenez-Jacinto V."/>
            <person name="Jimenez-Bremont J.F."/>
            <person name="Swaminathan K."/>
            <person name="Moose S.P."/>
            <person name="Guerrero-Gonzalez M.L."/>
            <person name="Marino-Ramirez L."/>
            <person name="Landsman D."/>
            <person name="Rodriguez-Kessler M."/>
            <person name="Delgado-Sanchez P."/>
        </authorList>
    </citation>
    <scope>NUCLEOTIDE SEQUENCE</scope>
    <source>
        <tissue evidence="2">Cladode</tissue>
    </source>
</reference>
<protein>
    <submittedName>
        <fullName evidence="2">Uncharacterized protein</fullName>
    </submittedName>
</protein>
<dbReference type="EMBL" id="GISG01078621">
    <property type="protein sequence ID" value="MBA4631683.1"/>
    <property type="molecule type" value="Transcribed_RNA"/>
</dbReference>
<evidence type="ECO:0000256" key="1">
    <source>
        <dbReference type="SAM" id="Phobius"/>
    </source>
</evidence>
<keyword evidence="1" id="KW-0472">Membrane</keyword>
<feature type="transmembrane region" description="Helical" evidence="1">
    <location>
        <begin position="12"/>
        <end position="32"/>
    </location>
</feature>
<feature type="transmembrane region" description="Helical" evidence="1">
    <location>
        <begin position="44"/>
        <end position="64"/>
    </location>
</feature>
<sequence length="108" mass="11434">MVVSALFLTSMRAFLCWSFWACISASFTIFWISSSDNPPDDRMVICCSFPVLLSLAETVTIPLASMSKVTSICGTPLGAGGIPPSSNSPSSLLSAAISRSPWNTLIPT</sequence>
<evidence type="ECO:0000313" key="2">
    <source>
        <dbReference type="EMBL" id="MBA4631683.1"/>
    </source>
</evidence>
<dbReference type="AlphaFoldDB" id="A0A7C9D4Y3"/>
<organism evidence="2">
    <name type="scientific">Opuntia streptacantha</name>
    <name type="common">Prickly pear cactus</name>
    <name type="synonym">Opuntia cardona</name>
    <dbReference type="NCBI Taxonomy" id="393608"/>
    <lineage>
        <taxon>Eukaryota</taxon>
        <taxon>Viridiplantae</taxon>
        <taxon>Streptophyta</taxon>
        <taxon>Embryophyta</taxon>
        <taxon>Tracheophyta</taxon>
        <taxon>Spermatophyta</taxon>
        <taxon>Magnoliopsida</taxon>
        <taxon>eudicotyledons</taxon>
        <taxon>Gunneridae</taxon>
        <taxon>Pentapetalae</taxon>
        <taxon>Caryophyllales</taxon>
        <taxon>Cactineae</taxon>
        <taxon>Cactaceae</taxon>
        <taxon>Opuntioideae</taxon>
        <taxon>Opuntia</taxon>
    </lineage>
</organism>